<dbReference type="Proteomes" id="UP000319375">
    <property type="component" value="Unassembled WGS sequence"/>
</dbReference>
<keyword evidence="2" id="KW-1185">Reference proteome</keyword>
<gene>
    <name evidence="1" type="ORF">FK530_18965</name>
</gene>
<proteinExistence type="predicted"/>
<evidence type="ECO:0000313" key="2">
    <source>
        <dbReference type="Proteomes" id="UP000319375"/>
    </source>
</evidence>
<sequence>MRTVIAVLVVFAGITLTPSLGSFLLGGLVVGSAGFLLLLNAGERQERTIVRRTQDECAESIKAYAEGYAAGLADESEPVAA</sequence>
<protein>
    <submittedName>
        <fullName evidence="1">Uncharacterized protein</fullName>
    </submittedName>
</protein>
<dbReference type="AlphaFoldDB" id="A0A5C5RXA3"/>
<reference evidence="1 2" key="1">
    <citation type="submission" date="2019-06" db="EMBL/GenBank/DDBJ databases">
        <title>Tsukamurella conjunctivitidis sp. nov., Tsukamurella assacharolytica sp. nov. and Tsukamurella sputae sp. nov. isolated from patients with conjunctivitis, bacteraemia (lymphoma) and respiratory infection (sputum) in Hong Kong.</title>
        <authorList>
            <person name="Teng J.L.L."/>
            <person name="Lee H.H."/>
            <person name="Fong J.Y.H."/>
            <person name="Fok K.M.N."/>
            <person name="Lau S.K.P."/>
            <person name="Woo P.C.Y."/>
        </authorList>
    </citation>
    <scope>NUCLEOTIDE SEQUENCE [LARGE SCALE GENOMIC DNA]</scope>
    <source>
        <strain evidence="1 2">HKU72</strain>
    </source>
</reference>
<name>A0A5C5RXA3_9ACTN</name>
<organism evidence="1 2">
    <name type="scientific">Tsukamurella conjunctivitidis</name>
    <dbReference type="NCBI Taxonomy" id="2592068"/>
    <lineage>
        <taxon>Bacteria</taxon>
        <taxon>Bacillati</taxon>
        <taxon>Actinomycetota</taxon>
        <taxon>Actinomycetes</taxon>
        <taxon>Mycobacteriales</taxon>
        <taxon>Tsukamurellaceae</taxon>
        <taxon>Tsukamurella</taxon>
    </lineage>
</organism>
<accession>A0A5C5RXA3</accession>
<evidence type="ECO:0000313" key="1">
    <source>
        <dbReference type="EMBL" id="TWS27404.1"/>
    </source>
</evidence>
<comment type="caution">
    <text evidence="1">The sequence shown here is derived from an EMBL/GenBank/DDBJ whole genome shotgun (WGS) entry which is preliminary data.</text>
</comment>
<dbReference type="EMBL" id="VIGX01000014">
    <property type="protein sequence ID" value="TWS27404.1"/>
    <property type="molecule type" value="Genomic_DNA"/>
</dbReference>
<dbReference type="RefSeq" id="WP_146488541.1">
    <property type="nucleotide sequence ID" value="NZ_VIGX01000014.1"/>
</dbReference>